<dbReference type="InterPro" id="IPR000192">
    <property type="entry name" value="Aminotrans_V_dom"/>
</dbReference>
<dbReference type="InterPro" id="IPR015424">
    <property type="entry name" value="PyrdxlP-dep_Trfase"/>
</dbReference>
<dbReference type="InterPro" id="IPR003808">
    <property type="entry name" value="Fe-S_metab-assoc_dom"/>
</dbReference>
<reference evidence="9 10" key="1">
    <citation type="submission" date="2024-08" db="EMBL/GenBank/DDBJ databases">
        <authorList>
            <person name="Ishaq N."/>
        </authorList>
    </citation>
    <scope>NUCLEOTIDE SEQUENCE [LARGE SCALE GENOMIC DNA]</scope>
    <source>
        <strain evidence="9 10">DSM 18651</strain>
    </source>
</reference>
<dbReference type="InterPro" id="IPR015421">
    <property type="entry name" value="PyrdxlP-dep_Trfase_major"/>
</dbReference>
<dbReference type="InterPro" id="IPR015422">
    <property type="entry name" value="PyrdxlP-dep_Trfase_small"/>
</dbReference>
<evidence type="ECO:0000256" key="4">
    <source>
        <dbReference type="ARBA" id="ARBA00022679"/>
    </source>
</evidence>
<dbReference type="Gene3D" id="3.90.1010.10">
    <property type="match status" value="1"/>
</dbReference>
<proteinExistence type="inferred from homology"/>
<dbReference type="EC" id="2.8.1.7" evidence="3"/>
<dbReference type="CDD" id="cd06453">
    <property type="entry name" value="SufS_like"/>
    <property type="match status" value="1"/>
</dbReference>
<keyword evidence="4" id="KW-0808">Transferase</keyword>
<name>A0ABV4NW08_9GAMM</name>
<dbReference type="RefSeq" id="WP_371837749.1">
    <property type="nucleotide sequence ID" value="NZ_JBGMEK010000005.1"/>
</dbReference>
<evidence type="ECO:0000256" key="6">
    <source>
        <dbReference type="ARBA" id="ARBA00050776"/>
    </source>
</evidence>
<dbReference type="Pfam" id="PF02657">
    <property type="entry name" value="SufE"/>
    <property type="match status" value="1"/>
</dbReference>
<protein>
    <recommendedName>
        <fullName evidence="3">cysteine desulfurase</fullName>
        <ecNumber evidence="3">2.8.1.7</ecNumber>
    </recommendedName>
</protein>
<evidence type="ECO:0000256" key="2">
    <source>
        <dbReference type="ARBA" id="ARBA00010447"/>
    </source>
</evidence>
<comment type="catalytic activity">
    <reaction evidence="6">
        <text>(sulfur carrier)-H + L-cysteine = (sulfur carrier)-SH + L-alanine</text>
        <dbReference type="Rhea" id="RHEA:43892"/>
        <dbReference type="Rhea" id="RHEA-COMP:14737"/>
        <dbReference type="Rhea" id="RHEA-COMP:14739"/>
        <dbReference type="ChEBI" id="CHEBI:29917"/>
        <dbReference type="ChEBI" id="CHEBI:35235"/>
        <dbReference type="ChEBI" id="CHEBI:57972"/>
        <dbReference type="ChEBI" id="CHEBI:64428"/>
        <dbReference type="EC" id="2.8.1.7"/>
    </reaction>
</comment>
<evidence type="ECO:0000313" key="9">
    <source>
        <dbReference type="EMBL" id="MFA0810141.1"/>
    </source>
</evidence>
<dbReference type="InterPro" id="IPR010970">
    <property type="entry name" value="Cys_dSase_SufS"/>
</dbReference>
<comment type="similarity">
    <text evidence="2">Belongs to the class-V pyridoxal-phosphate-dependent aminotransferase family. Csd subfamily.</text>
</comment>
<accession>A0ABV4NW08</accession>
<evidence type="ECO:0000259" key="8">
    <source>
        <dbReference type="Pfam" id="PF02657"/>
    </source>
</evidence>
<keyword evidence="10" id="KW-1185">Reference proteome</keyword>
<comment type="cofactor">
    <cofactor evidence="1">
        <name>pyridoxal 5'-phosphate</name>
        <dbReference type="ChEBI" id="CHEBI:597326"/>
    </cofactor>
</comment>
<evidence type="ECO:0000256" key="5">
    <source>
        <dbReference type="ARBA" id="ARBA00022898"/>
    </source>
</evidence>
<dbReference type="PANTHER" id="PTHR43586">
    <property type="entry name" value="CYSTEINE DESULFURASE"/>
    <property type="match status" value="1"/>
</dbReference>
<gene>
    <name evidence="9" type="ORF">ACCI49_04345</name>
</gene>
<feature type="domain" description="Aminotransferase class V" evidence="7">
    <location>
        <begin position="24"/>
        <end position="390"/>
    </location>
</feature>
<sequence>MSFSAEEFKRQFPLFAQEENSELVYLDNAATTQKPMSVINAIRDYYIHSSANTHRSSHRLARKSTEMVECVRKKAAQFVNAVSEKEIIFCRGATEALNLLAHCLCSEMEPGDEIVISTAEHHANIVPWQMAAERHRLTIRYVPDIAGIPQFDRLGEVLNERTRVVSLTGGSNAIGLRPDLAAISQSLRHVQVKWIVDGAQLAAHEEIDVRKIGCDFFVCSAHKFYGPSGIGFLYGREGLLESMPPWLGGGEMISKVEPQTSGYADLPHKFEAGTSSLAALAGLGAALDFLAQQDRKAMAEHEQKLVHYLHRKLAASPDFRLISQASHNLGIVAFVPVHGSATDLMHWLDERDIAVRVGHHCAQLLGRASGNLVTVRASVAAYNTDSDIRTFLQALEDFCEVQQQAVIAHEYESDSWTRDDFSMLLLERLASQHNWQGRYRELLLWSKVVSSKPEIRHQENLVSGCESEAWLVHREKGGRHFFGLDSDSRVVKGLGALLLSQIDGRTLEEISALDLPQLFKELGLSKHLSQSRTNGFYALMRRAMHQIEEGTAGV</sequence>
<dbReference type="PANTHER" id="PTHR43586:SF8">
    <property type="entry name" value="CYSTEINE DESULFURASE 1, CHLOROPLASTIC"/>
    <property type="match status" value="1"/>
</dbReference>
<evidence type="ECO:0000256" key="3">
    <source>
        <dbReference type="ARBA" id="ARBA00012239"/>
    </source>
</evidence>
<dbReference type="SUPFAM" id="SSF53383">
    <property type="entry name" value="PLP-dependent transferases"/>
    <property type="match status" value="1"/>
</dbReference>
<dbReference type="EMBL" id="JBGMEK010000005">
    <property type="protein sequence ID" value="MFA0810141.1"/>
    <property type="molecule type" value="Genomic_DNA"/>
</dbReference>
<keyword evidence="9" id="KW-0032">Aminotransferase</keyword>
<keyword evidence="5" id="KW-0663">Pyridoxal phosphate</keyword>
<dbReference type="Gene3D" id="3.90.1150.10">
    <property type="entry name" value="Aspartate Aminotransferase, domain 1"/>
    <property type="match status" value="1"/>
</dbReference>
<evidence type="ECO:0000313" key="10">
    <source>
        <dbReference type="Proteomes" id="UP001569428"/>
    </source>
</evidence>
<dbReference type="SUPFAM" id="SSF82649">
    <property type="entry name" value="SufE/NifU"/>
    <property type="match status" value="1"/>
</dbReference>
<dbReference type="Proteomes" id="UP001569428">
    <property type="component" value="Unassembled WGS sequence"/>
</dbReference>
<evidence type="ECO:0000256" key="1">
    <source>
        <dbReference type="ARBA" id="ARBA00001933"/>
    </source>
</evidence>
<feature type="domain" description="Fe-S metabolism associated" evidence="8">
    <location>
        <begin position="427"/>
        <end position="543"/>
    </location>
</feature>
<comment type="caution">
    <text evidence="9">The sequence shown here is derived from an EMBL/GenBank/DDBJ whole genome shotgun (WGS) entry which is preliminary data.</text>
</comment>
<evidence type="ECO:0000259" key="7">
    <source>
        <dbReference type="Pfam" id="PF00266"/>
    </source>
</evidence>
<dbReference type="GO" id="GO:0008483">
    <property type="term" value="F:transaminase activity"/>
    <property type="evidence" value="ECO:0007669"/>
    <property type="project" value="UniProtKB-KW"/>
</dbReference>
<organism evidence="9 10">
    <name type="scientific">Microbulbifer epialgicus</name>
    <dbReference type="NCBI Taxonomy" id="393907"/>
    <lineage>
        <taxon>Bacteria</taxon>
        <taxon>Pseudomonadati</taxon>
        <taxon>Pseudomonadota</taxon>
        <taxon>Gammaproteobacteria</taxon>
        <taxon>Cellvibrionales</taxon>
        <taxon>Microbulbiferaceae</taxon>
        <taxon>Microbulbifer</taxon>
    </lineage>
</organism>
<dbReference type="Pfam" id="PF00266">
    <property type="entry name" value="Aminotran_5"/>
    <property type="match status" value="1"/>
</dbReference>
<dbReference type="Gene3D" id="3.40.640.10">
    <property type="entry name" value="Type I PLP-dependent aspartate aminotransferase-like (Major domain)"/>
    <property type="match status" value="1"/>
</dbReference>
<dbReference type="InterPro" id="IPR020578">
    <property type="entry name" value="Aminotrans_V_PyrdxlP_BS"/>
</dbReference>
<dbReference type="PROSITE" id="PS00595">
    <property type="entry name" value="AA_TRANSFER_CLASS_5"/>
    <property type="match status" value="1"/>
</dbReference>